<name>A0A8B6X9M7_9BURK</name>
<evidence type="ECO:0000313" key="2">
    <source>
        <dbReference type="Proteomes" id="UP000675920"/>
    </source>
</evidence>
<dbReference type="InterPro" id="IPR036196">
    <property type="entry name" value="Ptyr_pPase_sf"/>
</dbReference>
<reference evidence="3" key="1">
    <citation type="submission" date="2025-08" db="UniProtKB">
        <authorList>
            <consortium name="RefSeq"/>
        </authorList>
    </citation>
    <scope>IDENTIFICATION</scope>
</reference>
<dbReference type="Gene3D" id="3.40.50.2300">
    <property type="match status" value="1"/>
</dbReference>
<evidence type="ECO:0000313" key="3">
    <source>
        <dbReference type="RefSeq" id="WP_051378682.1"/>
    </source>
</evidence>
<dbReference type="SUPFAM" id="SSF52788">
    <property type="entry name" value="Phosphotyrosine protein phosphatases I"/>
    <property type="match status" value="1"/>
</dbReference>
<keyword evidence="2" id="KW-1185">Reference proteome</keyword>
<protein>
    <submittedName>
        <fullName evidence="3">Low molecular weight protein tyrosine phosphatase family protein</fullName>
    </submittedName>
</protein>
<dbReference type="Proteomes" id="UP000675920">
    <property type="component" value="Unplaced"/>
</dbReference>
<dbReference type="OrthoDB" id="7210484at2"/>
<dbReference type="AlphaFoldDB" id="A0A8B6X9M7"/>
<evidence type="ECO:0000259" key="1">
    <source>
        <dbReference type="Pfam" id="PF01451"/>
    </source>
</evidence>
<accession>A0A8B6X9M7</accession>
<dbReference type="PIRSF" id="PIRSF029416">
    <property type="entry name" value="UCP029416_PTP"/>
    <property type="match status" value="1"/>
</dbReference>
<feature type="domain" description="Phosphotyrosine protein phosphatase I" evidence="1">
    <location>
        <begin position="21"/>
        <end position="68"/>
    </location>
</feature>
<sequence>MEYPTPKGKSDLDIGFRATRILFICGKNRLRSPTAEQVFSKYPGFECASAGVNHDADNPVTPELLKWAEIIFVMEKAHRSKLSQKFRKHLGKARIVCLDISDDYQFMDPALVEILESKLPRFLPKA</sequence>
<dbReference type="RefSeq" id="WP_051378682.1">
    <property type="nucleotide sequence ID" value="NZ_AXWS01000013.1"/>
</dbReference>
<dbReference type="InterPro" id="IPR023485">
    <property type="entry name" value="Ptyr_pPase"/>
</dbReference>
<organism evidence="2 3">
    <name type="scientific">Derxia gummosa DSM 723</name>
    <dbReference type="NCBI Taxonomy" id="1121388"/>
    <lineage>
        <taxon>Bacteria</taxon>
        <taxon>Pseudomonadati</taxon>
        <taxon>Pseudomonadota</taxon>
        <taxon>Betaproteobacteria</taxon>
        <taxon>Burkholderiales</taxon>
        <taxon>Alcaligenaceae</taxon>
        <taxon>Derxia</taxon>
    </lineage>
</organism>
<proteinExistence type="predicted"/>
<dbReference type="Pfam" id="PF01451">
    <property type="entry name" value="LMWPc"/>
    <property type="match status" value="1"/>
</dbReference>
<dbReference type="InterPro" id="IPR016919">
    <property type="entry name" value="UCP029416_PTP"/>
</dbReference>